<dbReference type="Proteomes" id="UP000289497">
    <property type="component" value="Chromosome"/>
</dbReference>
<evidence type="ECO:0000313" key="4">
    <source>
        <dbReference type="Proteomes" id="UP000289497"/>
    </source>
</evidence>
<keyword evidence="4" id="KW-1185">Reference proteome</keyword>
<dbReference type="OrthoDB" id="395727at2"/>
<dbReference type="RefSeq" id="WP_036434504.1">
    <property type="nucleotide sequence ID" value="NZ_LR215039.1"/>
</dbReference>
<dbReference type="InterPro" id="IPR011010">
    <property type="entry name" value="DNA_brk_join_enz"/>
</dbReference>
<organism evidence="3 4">
    <name type="scientific">Mycoplasmopsis columboralis</name>
    <dbReference type="NCBI Taxonomy" id="171282"/>
    <lineage>
        <taxon>Bacteria</taxon>
        <taxon>Bacillati</taxon>
        <taxon>Mycoplasmatota</taxon>
        <taxon>Mycoplasmoidales</taxon>
        <taxon>Metamycoplasmataceae</taxon>
        <taxon>Mycoplasmopsis</taxon>
    </lineage>
</organism>
<keyword evidence="1" id="KW-0233">DNA recombination</keyword>
<dbReference type="Gene3D" id="1.10.443.10">
    <property type="entry name" value="Intergrase catalytic core"/>
    <property type="match status" value="1"/>
</dbReference>
<dbReference type="InterPro" id="IPR013762">
    <property type="entry name" value="Integrase-like_cat_sf"/>
</dbReference>
<dbReference type="CDD" id="cd00397">
    <property type="entry name" value="DNA_BRE_C"/>
    <property type="match status" value="1"/>
</dbReference>
<gene>
    <name evidence="3" type="ORF">NCTC10179_00129</name>
</gene>
<dbReference type="GO" id="GO:0015074">
    <property type="term" value="P:DNA integration"/>
    <property type="evidence" value="ECO:0007669"/>
    <property type="project" value="InterPro"/>
</dbReference>
<dbReference type="PROSITE" id="PS51898">
    <property type="entry name" value="TYR_RECOMBINASE"/>
    <property type="match status" value="1"/>
</dbReference>
<proteinExistence type="predicted"/>
<protein>
    <submittedName>
        <fullName evidence="3">Phage integrase family</fullName>
    </submittedName>
</protein>
<dbReference type="GO" id="GO:0006310">
    <property type="term" value="P:DNA recombination"/>
    <property type="evidence" value="ECO:0007669"/>
    <property type="project" value="UniProtKB-KW"/>
</dbReference>
<sequence length="325" mass="37842">MLNTFTMSEAQLLNWLEKANLSAASYKSKKTILKSYLLPFNFYDYDAINKNIQNAQLKQRYKQTIVAQIKAFYNFLNANLSDNFIKFDSKKINNIEVMEPVERRAFTEEEKATLFKELDNLTPNKYIKEIKPVHKFIIKFLNSNACRISEAVEVLKQDNWHFDYLNNCYFINARAFKGGNVRKFWLTPELYEDYKQIDKKAFVVRTLQGFFTAFQNHLHNLEGVKFTAPLTAHAFRTNYITNAVFNGFTTEQIASVTGHKKLETINDNYIKPNSSIELKNAMNIARTIEMQAPEEVNNLNNDLLITLIKQVQDLKNEIKELKGAK</sequence>
<dbReference type="SUPFAM" id="SSF56349">
    <property type="entry name" value="DNA breaking-rejoining enzymes"/>
    <property type="match status" value="1"/>
</dbReference>
<dbReference type="InterPro" id="IPR002104">
    <property type="entry name" value="Integrase_catalytic"/>
</dbReference>
<reference evidence="3 4" key="1">
    <citation type="submission" date="2019-01" db="EMBL/GenBank/DDBJ databases">
        <authorList>
            <consortium name="Pathogen Informatics"/>
        </authorList>
    </citation>
    <scope>NUCLEOTIDE SEQUENCE [LARGE SCALE GENOMIC DNA]</scope>
    <source>
        <strain evidence="3 4">NCTC10179</strain>
    </source>
</reference>
<feature type="domain" description="Tyr recombinase" evidence="2">
    <location>
        <begin position="101"/>
        <end position="283"/>
    </location>
</feature>
<name>A0A449B5X2_9BACT</name>
<evidence type="ECO:0000313" key="3">
    <source>
        <dbReference type="EMBL" id="VEU75972.1"/>
    </source>
</evidence>
<evidence type="ECO:0000259" key="2">
    <source>
        <dbReference type="PROSITE" id="PS51898"/>
    </source>
</evidence>
<accession>A0A449B5X2</accession>
<dbReference type="KEGG" id="mcou:NCTC10179_00129"/>
<evidence type="ECO:0000256" key="1">
    <source>
        <dbReference type="ARBA" id="ARBA00023172"/>
    </source>
</evidence>
<dbReference type="AlphaFoldDB" id="A0A449B5X2"/>
<dbReference type="EMBL" id="LR215039">
    <property type="protein sequence ID" value="VEU75972.1"/>
    <property type="molecule type" value="Genomic_DNA"/>
</dbReference>
<dbReference type="GO" id="GO:0003677">
    <property type="term" value="F:DNA binding"/>
    <property type="evidence" value="ECO:0007669"/>
    <property type="project" value="InterPro"/>
</dbReference>